<keyword evidence="5 9" id="KW-0479">Metal-binding</keyword>
<evidence type="ECO:0000256" key="4">
    <source>
        <dbReference type="ARBA" id="ARBA00022525"/>
    </source>
</evidence>
<dbReference type="PRINTS" id="PR00325">
    <property type="entry name" value="GERMIN"/>
</dbReference>
<sequence>MAMTVKQQFFLAILVIAIPLSAISGDLDILSDFVSVTYDILEVGFVDTTNKLFTRRLQADDMFVFPKGLVHYQFKSAWNDFAIAVSTFGSATAGTISDPSTIFTINIDDYILAKSFKTNVQTIQKIKEGFPPKA</sequence>
<evidence type="ECO:0000256" key="9">
    <source>
        <dbReference type="PIRSR" id="PIRSR601929-2"/>
    </source>
</evidence>
<dbReference type="PANTHER" id="PTHR31238">
    <property type="entry name" value="GERMIN-LIKE PROTEIN SUBFAMILY 3 MEMBER 3"/>
    <property type="match status" value="1"/>
</dbReference>
<keyword evidence="8 9" id="KW-0464">Manganese</keyword>
<keyword evidence="3 10" id="KW-0052">Apoplast</keyword>
<dbReference type="Gene3D" id="2.60.120.10">
    <property type="entry name" value="Jelly Rolls"/>
    <property type="match status" value="1"/>
</dbReference>
<comment type="subcellular location">
    <subcellularLocation>
        <location evidence="1 10">Secreted</location>
        <location evidence="1 10">Extracellular space</location>
        <location evidence="1 10">Apoplast</location>
    </subcellularLocation>
</comment>
<evidence type="ECO:0000259" key="11">
    <source>
        <dbReference type="Pfam" id="PF00190"/>
    </source>
</evidence>
<keyword evidence="4 10" id="KW-0964">Secreted</keyword>
<dbReference type="InterPro" id="IPR011051">
    <property type="entry name" value="RmlC_Cupin_sf"/>
</dbReference>
<dbReference type="InterPro" id="IPR014710">
    <property type="entry name" value="RmlC-like_jellyroll"/>
</dbReference>
<keyword evidence="6 10" id="KW-0732">Signal</keyword>
<evidence type="ECO:0000256" key="1">
    <source>
        <dbReference type="ARBA" id="ARBA00004271"/>
    </source>
</evidence>
<keyword evidence="13" id="KW-1185">Reference proteome</keyword>
<dbReference type="InterPro" id="IPR001929">
    <property type="entry name" value="Germin"/>
</dbReference>
<dbReference type="OrthoDB" id="1723875at2759"/>
<accession>A0A9W7MAP0</accession>
<evidence type="ECO:0000256" key="5">
    <source>
        <dbReference type="ARBA" id="ARBA00022723"/>
    </source>
</evidence>
<evidence type="ECO:0000256" key="3">
    <source>
        <dbReference type="ARBA" id="ARBA00022523"/>
    </source>
</evidence>
<evidence type="ECO:0000256" key="7">
    <source>
        <dbReference type="ARBA" id="ARBA00023180"/>
    </source>
</evidence>
<evidence type="ECO:0000313" key="12">
    <source>
        <dbReference type="EMBL" id="GMI96707.1"/>
    </source>
</evidence>
<evidence type="ECO:0000313" key="13">
    <source>
        <dbReference type="Proteomes" id="UP001165190"/>
    </source>
</evidence>
<organism evidence="12 13">
    <name type="scientific">Hibiscus trionum</name>
    <name type="common">Flower of an hour</name>
    <dbReference type="NCBI Taxonomy" id="183268"/>
    <lineage>
        <taxon>Eukaryota</taxon>
        <taxon>Viridiplantae</taxon>
        <taxon>Streptophyta</taxon>
        <taxon>Embryophyta</taxon>
        <taxon>Tracheophyta</taxon>
        <taxon>Spermatophyta</taxon>
        <taxon>Magnoliopsida</taxon>
        <taxon>eudicotyledons</taxon>
        <taxon>Gunneridae</taxon>
        <taxon>Pentapetalae</taxon>
        <taxon>rosids</taxon>
        <taxon>malvids</taxon>
        <taxon>Malvales</taxon>
        <taxon>Malvaceae</taxon>
        <taxon>Malvoideae</taxon>
        <taxon>Hibiscus</taxon>
    </lineage>
</organism>
<gene>
    <name evidence="12" type="ORF">HRI_003340000</name>
</gene>
<dbReference type="SUPFAM" id="SSF51182">
    <property type="entry name" value="RmlC-like cupins"/>
    <property type="match status" value="1"/>
</dbReference>
<dbReference type="GO" id="GO:0048046">
    <property type="term" value="C:apoplast"/>
    <property type="evidence" value="ECO:0007669"/>
    <property type="project" value="UniProtKB-SubCell"/>
</dbReference>
<dbReference type="Pfam" id="PF00190">
    <property type="entry name" value="Cupin_1"/>
    <property type="match status" value="1"/>
</dbReference>
<feature type="domain" description="Cupin type-1" evidence="11">
    <location>
        <begin position="42"/>
        <end position="123"/>
    </location>
</feature>
<dbReference type="InterPro" id="IPR006045">
    <property type="entry name" value="Cupin_1"/>
</dbReference>
<feature type="binding site" evidence="9">
    <location>
        <position position="71"/>
    </location>
    <ligand>
        <name>Mn(2+)</name>
        <dbReference type="ChEBI" id="CHEBI:29035"/>
    </ligand>
</feature>
<evidence type="ECO:0000256" key="2">
    <source>
        <dbReference type="ARBA" id="ARBA00007456"/>
    </source>
</evidence>
<dbReference type="AlphaFoldDB" id="A0A9W7MAP0"/>
<proteinExistence type="inferred from homology"/>
<comment type="similarity">
    <text evidence="2 10">Belongs to the germin family.</text>
</comment>
<evidence type="ECO:0000256" key="6">
    <source>
        <dbReference type="ARBA" id="ARBA00022729"/>
    </source>
</evidence>
<feature type="chain" id="PRO_5041016497" description="Germin-like protein" evidence="10">
    <location>
        <begin position="26"/>
        <end position="134"/>
    </location>
</feature>
<evidence type="ECO:0000256" key="10">
    <source>
        <dbReference type="RuleBase" id="RU366015"/>
    </source>
</evidence>
<evidence type="ECO:0000256" key="8">
    <source>
        <dbReference type="ARBA" id="ARBA00023211"/>
    </source>
</evidence>
<feature type="signal peptide" evidence="10">
    <location>
        <begin position="1"/>
        <end position="25"/>
    </location>
</feature>
<comment type="caution">
    <text evidence="12">The sequence shown here is derived from an EMBL/GenBank/DDBJ whole genome shotgun (WGS) entry which is preliminary data.</text>
</comment>
<keyword evidence="7" id="KW-0325">Glycoprotein</keyword>
<dbReference type="GO" id="GO:0030145">
    <property type="term" value="F:manganese ion binding"/>
    <property type="evidence" value="ECO:0007669"/>
    <property type="project" value="UniProtKB-UniRule"/>
</dbReference>
<dbReference type="Proteomes" id="UP001165190">
    <property type="component" value="Unassembled WGS sequence"/>
</dbReference>
<name>A0A9W7MAP0_HIBTR</name>
<dbReference type="EMBL" id="BSYR01000028">
    <property type="protein sequence ID" value="GMI96707.1"/>
    <property type="molecule type" value="Genomic_DNA"/>
</dbReference>
<reference evidence="12" key="1">
    <citation type="submission" date="2023-05" db="EMBL/GenBank/DDBJ databases">
        <title>Genome and transcriptome analyses reveal genes involved in the formation of fine ridges on petal epidermal cells in Hibiscus trionum.</title>
        <authorList>
            <person name="Koshimizu S."/>
            <person name="Masuda S."/>
            <person name="Ishii T."/>
            <person name="Shirasu K."/>
            <person name="Hoshino A."/>
            <person name="Arita M."/>
        </authorList>
    </citation>
    <scope>NUCLEOTIDE SEQUENCE</scope>
    <source>
        <strain evidence="12">Hamamatsu line</strain>
    </source>
</reference>
<protein>
    <recommendedName>
        <fullName evidence="10">Germin-like protein</fullName>
    </recommendedName>
</protein>